<dbReference type="Gene3D" id="3.90.1170.40">
    <property type="entry name" value="Molybdopterin biosynthesis MoaE subunit"/>
    <property type="match status" value="1"/>
</dbReference>
<dbReference type="InterPro" id="IPR003448">
    <property type="entry name" value="Mopterin_biosynth_MoaE"/>
</dbReference>
<evidence type="ECO:0008006" key="2">
    <source>
        <dbReference type="Google" id="ProtNLM"/>
    </source>
</evidence>
<accession>A0A382MUL3</accession>
<dbReference type="EMBL" id="UINC01095837">
    <property type="protein sequence ID" value="SVC52240.1"/>
    <property type="molecule type" value="Genomic_DNA"/>
</dbReference>
<dbReference type="AlphaFoldDB" id="A0A382MUL3"/>
<dbReference type="PANTHER" id="PTHR23404">
    <property type="entry name" value="MOLYBDOPTERIN SYNTHASE RELATED"/>
    <property type="match status" value="1"/>
</dbReference>
<sequence>MEISSKAIDVEFLKNRMVSPDAGAYASFEGWVRNENEGRRVIRLEYEVYDLLAVKEGKKIIHEACEKFSVINADCIHREGVLEIGDCAVWVGAVSPHRNEAFLACRYIIDQVKIRLPIWKKEHYFDGDSGWVKCERCSEGIPV</sequence>
<proteinExistence type="predicted"/>
<dbReference type="CDD" id="cd00756">
    <property type="entry name" value="MoaE"/>
    <property type="match status" value="1"/>
</dbReference>
<dbReference type="SUPFAM" id="SSF54690">
    <property type="entry name" value="Molybdopterin synthase subunit MoaE"/>
    <property type="match status" value="1"/>
</dbReference>
<dbReference type="Pfam" id="PF02391">
    <property type="entry name" value="MoaE"/>
    <property type="match status" value="1"/>
</dbReference>
<dbReference type="GO" id="GO:0006777">
    <property type="term" value="P:Mo-molybdopterin cofactor biosynthetic process"/>
    <property type="evidence" value="ECO:0007669"/>
    <property type="project" value="InterPro"/>
</dbReference>
<name>A0A382MUL3_9ZZZZ</name>
<protein>
    <recommendedName>
        <fullName evidence="2">Molybdopterin synthase catalytic subunit</fullName>
    </recommendedName>
</protein>
<dbReference type="InterPro" id="IPR036563">
    <property type="entry name" value="MoaE_sf"/>
</dbReference>
<gene>
    <name evidence="1" type="ORF">METZ01_LOCUS305094</name>
</gene>
<reference evidence="1" key="1">
    <citation type="submission" date="2018-05" db="EMBL/GenBank/DDBJ databases">
        <authorList>
            <person name="Lanie J.A."/>
            <person name="Ng W.-L."/>
            <person name="Kazmierczak K.M."/>
            <person name="Andrzejewski T.M."/>
            <person name="Davidsen T.M."/>
            <person name="Wayne K.J."/>
            <person name="Tettelin H."/>
            <person name="Glass J.I."/>
            <person name="Rusch D."/>
            <person name="Podicherti R."/>
            <person name="Tsui H.-C.T."/>
            <person name="Winkler M.E."/>
        </authorList>
    </citation>
    <scope>NUCLEOTIDE SEQUENCE</scope>
</reference>
<organism evidence="1">
    <name type="scientific">marine metagenome</name>
    <dbReference type="NCBI Taxonomy" id="408172"/>
    <lineage>
        <taxon>unclassified sequences</taxon>
        <taxon>metagenomes</taxon>
        <taxon>ecological metagenomes</taxon>
    </lineage>
</organism>
<evidence type="ECO:0000313" key="1">
    <source>
        <dbReference type="EMBL" id="SVC52240.1"/>
    </source>
</evidence>